<dbReference type="Gene3D" id="1.10.600.10">
    <property type="entry name" value="Farnesyl Diphosphate Synthase"/>
    <property type="match status" value="1"/>
</dbReference>
<dbReference type="Proteomes" id="UP000306602">
    <property type="component" value="Unassembled WGS sequence"/>
</dbReference>
<evidence type="ECO:0000313" key="1">
    <source>
        <dbReference type="EMBL" id="THH38896.1"/>
    </source>
</evidence>
<name>A0A4S4NGV6_9RHOB</name>
<dbReference type="InterPro" id="IPR008949">
    <property type="entry name" value="Isoprenoid_synthase_dom_sf"/>
</dbReference>
<dbReference type="EMBL" id="SRKY01000001">
    <property type="protein sequence ID" value="THH38896.1"/>
    <property type="molecule type" value="Genomic_DNA"/>
</dbReference>
<evidence type="ECO:0000313" key="2">
    <source>
        <dbReference type="Proteomes" id="UP000306602"/>
    </source>
</evidence>
<dbReference type="SUPFAM" id="SSF48576">
    <property type="entry name" value="Terpenoid synthases"/>
    <property type="match status" value="1"/>
</dbReference>
<proteinExistence type="predicted"/>
<gene>
    <name evidence="1" type="ORF">E4Z66_04885</name>
</gene>
<keyword evidence="2" id="KW-1185">Reference proteome</keyword>
<comment type="caution">
    <text evidence="1">The sequence shown here is derived from an EMBL/GenBank/DDBJ whole genome shotgun (WGS) entry which is preliminary data.</text>
</comment>
<dbReference type="OrthoDB" id="9814909at2"/>
<organism evidence="1 2">
    <name type="scientific">Aliishimia ponticola</name>
    <dbReference type="NCBI Taxonomy" id="2499833"/>
    <lineage>
        <taxon>Bacteria</taxon>
        <taxon>Pseudomonadati</taxon>
        <taxon>Pseudomonadota</taxon>
        <taxon>Alphaproteobacteria</taxon>
        <taxon>Rhodobacterales</taxon>
        <taxon>Paracoccaceae</taxon>
        <taxon>Aliishimia</taxon>
    </lineage>
</organism>
<accession>A0A4S4NGV6</accession>
<dbReference type="Pfam" id="PF00494">
    <property type="entry name" value="SQS_PSY"/>
    <property type="match status" value="1"/>
</dbReference>
<dbReference type="InterPro" id="IPR002060">
    <property type="entry name" value="Squ/phyt_synthse"/>
</dbReference>
<protein>
    <submittedName>
        <fullName evidence="1">Phytoene synthase</fullName>
    </submittedName>
</protein>
<reference evidence="1 2" key="1">
    <citation type="submission" date="2019-04" db="EMBL/GenBank/DDBJ databases">
        <title>Shimia ponticola sp. nov., isolated from seawater.</title>
        <authorList>
            <person name="Kim Y.-O."/>
            <person name="Yoon J.-H."/>
        </authorList>
    </citation>
    <scope>NUCLEOTIDE SEQUENCE [LARGE SCALE GENOMIC DNA]</scope>
    <source>
        <strain evidence="1 2">MYP11</strain>
    </source>
</reference>
<dbReference type="AlphaFoldDB" id="A0A4S4NGV6"/>
<sequence length="252" mass="26828">MGFDDDLNACAAIVEKGDPLRFRTVMAAPVAARKTLFPLYAFNVEVSRAPWVTQEPMIAQMRLQWWLDALEEIAAGQGVRRHEVVTPLAGFLTRANAEALSALVRARHWDCEKDPFDDAAHLTGYLQHTSGNLMSVAAACLGGSAGLAQDAGFALGVANWLRACPALEAQQRIPLVDGTAEGVRALAQEGLAALASAKSQPVQRVALPAFWPASGSGRVLKAAVKTPSHVAAGRLPEPSRLGLTLRAAFGEW</sequence>
<dbReference type="RefSeq" id="WP_136461815.1">
    <property type="nucleotide sequence ID" value="NZ_SRKY01000001.1"/>
</dbReference>